<dbReference type="Pfam" id="PF00756">
    <property type="entry name" value="Esterase"/>
    <property type="match status" value="1"/>
</dbReference>
<sequence>MQRQIRPFLALCASIIFLAYSSHASQSERHRLLSLGGGHLLKSEVLDRKIEILISVPEEYGKTDKSYPVVFLLEGQWYFPFTHNLVERMAEQHQMPASIVIGLSMENPDRFDELQPGGERAARLVEFLKREAIPFVDRHYRTTADRTLLGWEYGGAFTLYTLAHHAELFDNYIAASPFPINAHTIDFAHSTETGPKYLFFGVSEHERTVNDGVNTLLDVLSETPIPGLSTDSYLIKGSTYKADHIRSPFALFAAGLAHAHKGYAPLRPDTAAEYRMLGSMAYVQDFYRQRAARYGTDPAIDFETLWWLFRIAMEDDDPTMMQEILNEQDIFTPALLAAYQNENRYVSYGSFLSSKGLHTEAISLLSTTTKHFPASVRAWFRLATAQQASALHQEAELSFEKAVQLAEAQNHSRLDLVKEHYNNHMQHTHN</sequence>
<keyword evidence="3" id="KW-1185">Reference proteome</keyword>
<dbReference type="InterPro" id="IPR000801">
    <property type="entry name" value="Esterase-like"/>
</dbReference>
<dbReference type="Gene3D" id="3.40.50.1820">
    <property type="entry name" value="alpha/beta hydrolase"/>
    <property type="match status" value="1"/>
</dbReference>
<name>A0A919APG9_9PROT</name>
<dbReference type="PANTHER" id="PTHR48098:SF6">
    <property type="entry name" value="FERRI-BACILLIBACTIN ESTERASE BESA"/>
    <property type="match status" value="1"/>
</dbReference>
<keyword evidence="1" id="KW-0732">Signal</keyword>
<feature type="signal peptide" evidence="1">
    <location>
        <begin position="1"/>
        <end position="24"/>
    </location>
</feature>
<dbReference type="RefSeq" id="WP_191250489.1">
    <property type="nucleotide sequence ID" value="NZ_BNCI01000001.1"/>
</dbReference>
<dbReference type="Proteomes" id="UP000630923">
    <property type="component" value="Unassembled WGS sequence"/>
</dbReference>
<evidence type="ECO:0000313" key="2">
    <source>
        <dbReference type="EMBL" id="GHF17808.1"/>
    </source>
</evidence>
<protein>
    <recommendedName>
        <fullName evidence="4">Esterase</fullName>
    </recommendedName>
</protein>
<dbReference type="PANTHER" id="PTHR48098">
    <property type="entry name" value="ENTEROCHELIN ESTERASE-RELATED"/>
    <property type="match status" value="1"/>
</dbReference>
<dbReference type="SUPFAM" id="SSF48452">
    <property type="entry name" value="TPR-like"/>
    <property type="match status" value="1"/>
</dbReference>
<reference evidence="2" key="1">
    <citation type="journal article" date="2014" name="Int. J. Syst. Evol. Microbiol.">
        <title>Complete genome sequence of Corynebacterium casei LMG S-19264T (=DSM 44701T), isolated from a smear-ripened cheese.</title>
        <authorList>
            <consortium name="US DOE Joint Genome Institute (JGI-PGF)"/>
            <person name="Walter F."/>
            <person name="Albersmeier A."/>
            <person name="Kalinowski J."/>
            <person name="Ruckert C."/>
        </authorList>
    </citation>
    <scope>NUCLEOTIDE SEQUENCE</scope>
    <source>
        <strain evidence="2">KCTC 42590</strain>
    </source>
</reference>
<dbReference type="EMBL" id="BNCI01000001">
    <property type="protein sequence ID" value="GHF17808.1"/>
    <property type="molecule type" value="Genomic_DNA"/>
</dbReference>
<proteinExistence type="predicted"/>
<dbReference type="SUPFAM" id="SSF53474">
    <property type="entry name" value="alpha/beta-Hydrolases"/>
    <property type="match status" value="1"/>
</dbReference>
<feature type="chain" id="PRO_5036873727" description="Esterase" evidence="1">
    <location>
        <begin position="25"/>
        <end position="430"/>
    </location>
</feature>
<organism evidence="2 3">
    <name type="scientific">Kordiimonas sediminis</name>
    <dbReference type="NCBI Taxonomy" id="1735581"/>
    <lineage>
        <taxon>Bacteria</taxon>
        <taxon>Pseudomonadati</taxon>
        <taxon>Pseudomonadota</taxon>
        <taxon>Alphaproteobacteria</taxon>
        <taxon>Kordiimonadales</taxon>
        <taxon>Kordiimonadaceae</taxon>
        <taxon>Kordiimonas</taxon>
    </lineage>
</organism>
<evidence type="ECO:0008006" key="4">
    <source>
        <dbReference type="Google" id="ProtNLM"/>
    </source>
</evidence>
<reference evidence="2" key="2">
    <citation type="submission" date="2020-09" db="EMBL/GenBank/DDBJ databases">
        <authorList>
            <person name="Sun Q."/>
            <person name="Kim S."/>
        </authorList>
    </citation>
    <scope>NUCLEOTIDE SEQUENCE</scope>
    <source>
        <strain evidence="2">KCTC 42590</strain>
    </source>
</reference>
<accession>A0A919APG9</accession>
<dbReference type="InterPro" id="IPR050583">
    <property type="entry name" value="Mycobacterial_A85_antigen"/>
</dbReference>
<dbReference type="InterPro" id="IPR029058">
    <property type="entry name" value="AB_hydrolase_fold"/>
</dbReference>
<comment type="caution">
    <text evidence="2">The sequence shown here is derived from an EMBL/GenBank/DDBJ whole genome shotgun (WGS) entry which is preliminary data.</text>
</comment>
<dbReference type="Gene3D" id="1.25.40.10">
    <property type="entry name" value="Tetratricopeptide repeat domain"/>
    <property type="match status" value="1"/>
</dbReference>
<dbReference type="InterPro" id="IPR011990">
    <property type="entry name" value="TPR-like_helical_dom_sf"/>
</dbReference>
<gene>
    <name evidence="2" type="ORF">GCM10017044_10310</name>
</gene>
<dbReference type="AlphaFoldDB" id="A0A919APG9"/>
<evidence type="ECO:0000256" key="1">
    <source>
        <dbReference type="SAM" id="SignalP"/>
    </source>
</evidence>
<evidence type="ECO:0000313" key="3">
    <source>
        <dbReference type="Proteomes" id="UP000630923"/>
    </source>
</evidence>